<dbReference type="InterPro" id="IPR002804">
    <property type="entry name" value="Archease"/>
</dbReference>
<evidence type="ECO:0000256" key="1">
    <source>
        <dbReference type="ARBA" id="ARBA00007963"/>
    </source>
</evidence>
<evidence type="ECO:0000256" key="4">
    <source>
        <dbReference type="ARBA" id="ARBA00022837"/>
    </source>
</evidence>
<keyword evidence="2" id="KW-0819">tRNA processing</keyword>
<keyword evidence="3" id="KW-0479">Metal-binding</keyword>
<reference evidence="6 7" key="1">
    <citation type="submission" date="2015-02" db="EMBL/GenBank/DDBJ databases">
        <title>Single-cell genomics of uncultivated deep-branching MTB reveals a conserved set of magnetosome genes.</title>
        <authorList>
            <person name="Kolinko S."/>
            <person name="Richter M."/>
            <person name="Glockner F.O."/>
            <person name="Brachmann A."/>
            <person name="Schuler D."/>
        </authorList>
    </citation>
    <scope>NUCLEOTIDE SEQUENCE [LARGE SCALE GENOMIC DNA]</scope>
    <source>
        <strain evidence="6">TM-1</strain>
    </source>
</reference>
<dbReference type="GO" id="GO:0046872">
    <property type="term" value="F:metal ion binding"/>
    <property type="evidence" value="ECO:0007669"/>
    <property type="project" value="UniProtKB-KW"/>
</dbReference>
<name>A0A0F3GQ76_9BACT</name>
<feature type="domain" description="Archease" evidence="5">
    <location>
        <begin position="4"/>
        <end position="138"/>
    </location>
</feature>
<evidence type="ECO:0000313" key="6">
    <source>
        <dbReference type="EMBL" id="KJU84085.1"/>
    </source>
</evidence>
<dbReference type="SUPFAM" id="SSF69819">
    <property type="entry name" value="MTH1598-like"/>
    <property type="match status" value="1"/>
</dbReference>
<dbReference type="InterPro" id="IPR023572">
    <property type="entry name" value="Archease_dom"/>
</dbReference>
<dbReference type="Proteomes" id="UP000033423">
    <property type="component" value="Unassembled WGS sequence"/>
</dbReference>
<dbReference type="Pfam" id="PF01951">
    <property type="entry name" value="Archease"/>
    <property type="match status" value="1"/>
</dbReference>
<protein>
    <recommendedName>
        <fullName evidence="5">Archease domain-containing protein</fullName>
    </recommendedName>
</protein>
<sequence length="138" mass="15503">MSGYEEIDIAGDIGLKIYGSNLEELFANAAVGLYSFITDADDLRDTTSITVDVTEETTPRLLVAWLNELIYRFDVDDFIGKTVAITDIDDQHIRAELTGEPFDLQRHQRGILVKAATYHRLNIERQGQQLIATVICDV</sequence>
<evidence type="ECO:0000256" key="3">
    <source>
        <dbReference type="ARBA" id="ARBA00022723"/>
    </source>
</evidence>
<comment type="similarity">
    <text evidence="1">Belongs to the archease family.</text>
</comment>
<accession>A0A0F3GQ76</accession>
<dbReference type="PANTHER" id="PTHR12682">
    <property type="entry name" value="ARCHEASE"/>
    <property type="match status" value="1"/>
</dbReference>
<keyword evidence="7" id="KW-1185">Reference proteome</keyword>
<organism evidence="6 7">
    <name type="scientific">Candidatus Magnetobacterium bavaricum</name>
    <dbReference type="NCBI Taxonomy" id="29290"/>
    <lineage>
        <taxon>Bacteria</taxon>
        <taxon>Pseudomonadati</taxon>
        <taxon>Nitrospirota</taxon>
        <taxon>Thermodesulfovibrionia</taxon>
        <taxon>Thermodesulfovibrionales</taxon>
        <taxon>Candidatus Magnetobacteriaceae</taxon>
        <taxon>Candidatus Magnetobacterium</taxon>
    </lineage>
</organism>
<gene>
    <name evidence="6" type="ORF">MBAV_003718</name>
</gene>
<evidence type="ECO:0000259" key="5">
    <source>
        <dbReference type="Pfam" id="PF01951"/>
    </source>
</evidence>
<proteinExistence type="inferred from homology"/>
<comment type="caution">
    <text evidence="6">The sequence shown here is derived from an EMBL/GenBank/DDBJ whole genome shotgun (WGS) entry which is preliminary data.</text>
</comment>
<keyword evidence="4" id="KW-0106">Calcium</keyword>
<dbReference type="Gene3D" id="3.55.10.10">
    <property type="entry name" value="Archease domain"/>
    <property type="match status" value="1"/>
</dbReference>
<evidence type="ECO:0000256" key="2">
    <source>
        <dbReference type="ARBA" id="ARBA00022694"/>
    </source>
</evidence>
<dbReference type="PANTHER" id="PTHR12682:SF11">
    <property type="entry name" value="PROTEIN ARCHEASE"/>
    <property type="match status" value="1"/>
</dbReference>
<dbReference type="InterPro" id="IPR036820">
    <property type="entry name" value="Archease_dom_sf"/>
</dbReference>
<dbReference type="AlphaFoldDB" id="A0A0F3GQ76"/>
<dbReference type="GO" id="GO:0008033">
    <property type="term" value="P:tRNA processing"/>
    <property type="evidence" value="ECO:0007669"/>
    <property type="project" value="UniProtKB-KW"/>
</dbReference>
<evidence type="ECO:0000313" key="7">
    <source>
        <dbReference type="Proteomes" id="UP000033423"/>
    </source>
</evidence>
<dbReference type="EMBL" id="LACI01001627">
    <property type="protein sequence ID" value="KJU84085.1"/>
    <property type="molecule type" value="Genomic_DNA"/>
</dbReference>